<dbReference type="InterPro" id="IPR014277">
    <property type="entry name" value="Orc1/Cdc6_arc"/>
</dbReference>
<dbReference type="NCBIfam" id="NF001626">
    <property type="entry name" value="PRK00411.1-5"/>
    <property type="match status" value="1"/>
</dbReference>
<dbReference type="EMBL" id="JRHO01000009">
    <property type="protein sequence ID" value="KGK99260.1"/>
    <property type="molecule type" value="Genomic_DNA"/>
</dbReference>
<feature type="domain" description="AAA+ ATPase" evidence="6">
    <location>
        <begin position="50"/>
        <end position="205"/>
    </location>
</feature>
<dbReference type="GO" id="GO:0006260">
    <property type="term" value="P:DNA replication"/>
    <property type="evidence" value="ECO:0007669"/>
    <property type="project" value="UniProtKB-UniRule"/>
</dbReference>
<dbReference type="InterPro" id="IPR050311">
    <property type="entry name" value="ORC1/CDC6"/>
</dbReference>
<evidence type="ECO:0000259" key="6">
    <source>
        <dbReference type="SMART" id="SM00382"/>
    </source>
</evidence>
<evidence type="ECO:0000256" key="3">
    <source>
        <dbReference type="ARBA" id="ARBA00022741"/>
    </source>
</evidence>
<dbReference type="RefSeq" id="WP_048193668.1">
    <property type="nucleotide sequence ID" value="NZ_CAAGSM010000002.1"/>
</dbReference>
<reference evidence="8 9" key="1">
    <citation type="submission" date="2014-09" db="EMBL/GenBank/DDBJ databases">
        <title>Draft genome sequence of an obligately methylotrophic methanogen, Methanococcoides methylutens, isolated from marine sediment.</title>
        <authorList>
            <person name="Guan Y."/>
            <person name="Ngugi D.K."/>
            <person name="Blom J."/>
            <person name="Ali S."/>
            <person name="Ferry J.G."/>
            <person name="Stingl U."/>
        </authorList>
    </citation>
    <scope>NUCLEOTIDE SEQUENCE [LARGE SCALE GENOMIC DNA]</scope>
    <source>
        <strain evidence="8 9">DSM 2657</strain>
    </source>
</reference>
<dbReference type="AlphaFoldDB" id="A0A099T263"/>
<dbReference type="InterPro" id="IPR027417">
    <property type="entry name" value="P-loop_NTPase"/>
</dbReference>
<dbReference type="GO" id="GO:0005524">
    <property type="term" value="F:ATP binding"/>
    <property type="evidence" value="ECO:0007669"/>
    <property type="project" value="UniProtKB-UniRule"/>
</dbReference>
<accession>A0A099T263</accession>
<feature type="binding site" evidence="5">
    <location>
        <position position="204"/>
    </location>
    <ligand>
        <name>ATP</name>
        <dbReference type="ChEBI" id="CHEBI:30616"/>
    </ligand>
</feature>
<feature type="binding site" evidence="5">
    <location>
        <position position="216"/>
    </location>
    <ligand>
        <name>ATP</name>
        <dbReference type="ChEBI" id="CHEBI:30616"/>
    </ligand>
</feature>
<evidence type="ECO:0000256" key="5">
    <source>
        <dbReference type="HAMAP-Rule" id="MF_01407"/>
    </source>
</evidence>
<evidence type="ECO:0000259" key="7">
    <source>
        <dbReference type="SMART" id="SM01074"/>
    </source>
</evidence>
<dbReference type="GO" id="GO:0051301">
    <property type="term" value="P:cell division"/>
    <property type="evidence" value="ECO:0007669"/>
    <property type="project" value="UniProtKB-KW"/>
</dbReference>
<dbReference type="NCBIfam" id="NF001624">
    <property type="entry name" value="PRK00411.1-2"/>
    <property type="match status" value="1"/>
</dbReference>
<dbReference type="InterPro" id="IPR003959">
    <property type="entry name" value="ATPase_AAA_core"/>
</dbReference>
<feature type="domain" description="Cdc6 C-terminal" evidence="7">
    <location>
        <begin position="297"/>
        <end position="369"/>
    </location>
</feature>
<evidence type="ECO:0000256" key="2">
    <source>
        <dbReference type="ARBA" id="ARBA00022705"/>
    </source>
</evidence>
<dbReference type="Gene3D" id="3.40.50.300">
    <property type="entry name" value="P-loop containing nucleotide triphosphate hydrolases"/>
    <property type="match status" value="1"/>
</dbReference>
<dbReference type="NCBIfam" id="TIGR02928">
    <property type="entry name" value="orc1/cdc6 family replication initiation protein"/>
    <property type="match status" value="1"/>
</dbReference>
<dbReference type="InterPro" id="IPR015163">
    <property type="entry name" value="Cdc6_C"/>
</dbReference>
<evidence type="ECO:0000313" key="9">
    <source>
        <dbReference type="Proteomes" id="UP000029859"/>
    </source>
</evidence>
<keyword evidence="4 5" id="KW-0067">ATP-binding</keyword>
<keyword evidence="8" id="KW-0131">Cell cycle</keyword>
<dbReference type="InterPro" id="IPR036390">
    <property type="entry name" value="WH_DNA-bd_sf"/>
</dbReference>
<dbReference type="CDD" id="cd18139">
    <property type="entry name" value="HLD_clamp_RarA"/>
    <property type="match status" value="1"/>
</dbReference>
<dbReference type="SUPFAM" id="SSF46785">
    <property type="entry name" value="Winged helix' DNA-binding domain"/>
    <property type="match status" value="1"/>
</dbReference>
<comment type="function">
    <text evidence="5">Involved in regulation of DNA replication.</text>
</comment>
<dbReference type="InterPro" id="IPR036388">
    <property type="entry name" value="WH-like_DNA-bd_sf"/>
</dbReference>
<keyword evidence="9" id="KW-1185">Reference proteome</keyword>
<protein>
    <recommendedName>
        <fullName evidence="5">ORC1-type DNA replication protein</fullName>
    </recommendedName>
</protein>
<name>A0A099T263_METMT</name>
<sequence>MDKDMLMWDETIFRDGSVLELDHLPDHFSHRETQMQSLMYSLRPALRGMRPINSLLSGPPGTGKTTTVMKVFGEMKKHSENVVFVKVNCQMDSTKFAVIARVYKALFKVSPPASGVAFRKLFEKVMNFLVENEKTLVVCLDDINYLYHEGNADDVMYSMLRAHEQFPGAKVGVIAIVSDTGKLYQFDPKVNSVFLPEEVAFPRYAYDELQDILGRRIDLAFFPNVVSDEVKDAIVGYVDMTGDLRVGIDLLKRSGLNAERRASRTISIEDVESAYENSRLLHLGRSIMSLTPDERTLLELIAKQRECQTGELYKLFHEQTGLGYTRFYDMVNKLNDARYVSTDFSGKGTRGRTRIVKPRYQPEDILKCLE</sequence>
<dbReference type="InterPro" id="IPR055237">
    <property type="entry name" value="Cdc6_lid"/>
</dbReference>
<dbReference type="PANTHER" id="PTHR10763:SF26">
    <property type="entry name" value="CELL DIVISION CONTROL PROTEIN 6 HOMOLOG"/>
    <property type="match status" value="1"/>
</dbReference>
<keyword evidence="3 5" id="KW-0547">Nucleotide-binding</keyword>
<dbReference type="Pfam" id="PF22703">
    <property type="entry name" value="Cdc6_lid"/>
    <property type="match status" value="1"/>
</dbReference>
<dbReference type="SMART" id="SM00382">
    <property type="entry name" value="AAA"/>
    <property type="match status" value="1"/>
</dbReference>
<gene>
    <name evidence="8" type="primary">cdc6</name>
    <name evidence="8" type="ORF">LI82_04375</name>
</gene>
<dbReference type="SUPFAM" id="SSF52540">
    <property type="entry name" value="P-loop containing nucleoside triphosphate hydrolases"/>
    <property type="match status" value="1"/>
</dbReference>
<feature type="binding site" evidence="5">
    <location>
        <begin position="62"/>
        <end position="66"/>
    </location>
    <ligand>
        <name>ATP</name>
        <dbReference type="ChEBI" id="CHEBI:30616"/>
    </ligand>
</feature>
<dbReference type="GO" id="GO:0016887">
    <property type="term" value="F:ATP hydrolysis activity"/>
    <property type="evidence" value="ECO:0007669"/>
    <property type="project" value="InterPro"/>
</dbReference>
<dbReference type="Pfam" id="PF00004">
    <property type="entry name" value="AAA"/>
    <property type="match status" value="1"/>
</dbReference>
<organism evidence="8 9">
    <name type="scientific">Methanococcoides methylutens</name>
    <dbReference type="NCBI Taxonomy" id="2226"/>
    <lineage>
        <taxon>Archaea</taxon>
        <taxon>Methanobacteriati</taxon>
        <taxon>Methanobacteriota</taxon>
        <taxon>Stenosarchaea group</taxon>
        <taxon>Methanomicrobia</taxon>
        <taxon>Methanosarcinales</taxon>
        <taxon>Methanosarcinaceae</taxon>
        <taxon>Methanococcoides</taxon>
    </lineage>
</organism>
<dbReference type="Gene3D" id="1.10.8.60">
    <property type="match status" value="1"/>
</dbReference>
<dbReference type="HAMAP" id="MF_01407">
    <property type="entry name" value="ORC1_type_DNA_replic_protein"/>
    <property type="match status" value="1"/>
</dbReference>
<dbReference type="PANTHER" id="PTHR10763">
    <property type="entry name" value="CELL DIVISION CONTROL PROTEIN 6-RELATED"/>
    <property type="match status" value="1"/>
</dbReference>
<dbReference type="InterPro" id="IPR003593">
    <property type="entry name" value="AAA+_ATPase"/>
</dbReference>
<dbReference type="Gene3D" id="1.10.10.10">
    <property type="entry name" value="Winged helix-like DNA-binding domain superfamily/Winged helix DNA-binding domain"/>
    <property type="match status" value="1"/>
</dbReference>
<dbReference type="OrthoDB" id="53276at2157"/>
<keyword evidence="8" id="KW-0132">Cell division</keyword>
<dbReference type="SMART" id="SM01074">
    <property type="entry name" value="Cdc6_C"/>
    <property type="match status" value="1"/>
</dbReference>
<dbReference type="Proteomes" id="UP000029859">
    <property type="component" value="Unassembled WGS sequence"/>
</dbReference>
<evidence type="ECO:0000256" key="1">
    <source>
        <dbReference type="ARBA" id="ARBA00006184"/>
    </source>
</evidence>
<comment type="caution">
    <text evidence="8">The sequence shown here is derived from an EMBL/GenBank/DDBJ whole genome shotgun (WGS) entry which is preliminary data.</text>
</comment>
<evidence type="ECO:0000313" key="8">
    <source>
        <dbReference type="EMBL" id="KGK99260.1"/>
    </source>
</evidence>
<proteinExistence type="inferred from homology"/>
<comment type="similarity">
    <text evidence="1 5">Belongs to the CDC6/cdc18 family.</text>
</comment>
<evidence type="ECO:0000256" key="4">
    <source>
        <dbReference type="ARBA" id="ARBA00022840"/>
    </source>
</evidence>
<keyword evidence="2 5" id="KW-0235">DNA replication</keyword>